<protein>
    <submittedName>
        <fullName evidence="2">Uncharacterized protein</fullName>
    </submittedName>
</protein>
<name>A0A450X3W0_9GAMM</name>
<proteinExistence type="predicted"/>
<reference evidence="2" key="1">
    <citation type="submission" date="2019-02" db="EMBL/GenBank/DDBJ databases">
        <authorList>
            <person name="Gruber-Vodicka R. H."/>
            <person name="Seah K. B. B."/>
        </authorList>
    </citation>
    <scope>NUCLEOTIDE SEQUENCE</scope>
    <source>
        <strain evidence="2">BECK_BY7</strain>
    </source>
</reference>
<organism evidence="2">
    <name type="scientific">Candidatus Kentrum sp. LFY</name>
    <dbReference type="NCBI Taxonomy" id="2126342"/>
    <lineage>
        <taxon>Bacteria</taxon>
        <taxon>Pseudomonadati</taxon>
        <taxon>Pseudomonadota</taxon>
        <taxon>Gammaproteobacteria</taxon>
        <taxon>Candidatus Kentrum</taxon>
    </lineage>
</organism>
<dbReference type="AlphaFoldDB" id="A0A450X3W0"/>
<dbReference type="EMBL" id="CAADFN010000162">
    <property type="protein sequence ID" value="VFK23976.1"/>
    <property type="molecule type" value="Genomic_DNA"/>
</dbReference>
<accession>A0A450X3W0</accession>
<sequence>MRKIRIYNHKDRSIFQSVDFFLFPFWFRLCRAGGLKELRDGFDEDLKYRVGAGKFFSLGVTEVVLSTVILVLRYRVEVLGRRELRP</sequence>
<keyword evidence="1" id="KW-0812">Transmembrane</keyword>
<evidence type="ECO:0000256" key="1">
    <source>
        <dbReference type="SAM" id="Phobius"/>
    </source>
</evidence>
<keyword evidence="1" id="KW-0472">Membrane</keyword>
<evidence type="ECO:0000313" key="2">
    <source>
        <dbReference type="EMBL" id="VFK23976.1"/>
    </source>
</evidence>
<keyword evidence="1" id="KW-1133">Transmembrane helix</keyword>
<gene>
    <name evidence="2" type="ORF">BECKLFY1418C_GA0070996_11621</name>
</gene>
<feature type="transmembrane region" description="Helical" evidence="1">
    <location>
        <begin position="56"/>
        <end position="76"/>
    </location>
</feature>